<keyword evidence="2" id="KW-1185">Reference proteome</keyword>
<reference evidence="3" key="1">
    <citation type="submission" date="2017-02" db="UniProtKB">
        <authorList>
            <consortium name="WormBaseParasite"/>
        </authorList>
    </citation>
    <scope>IDENTIFICATION</scope>
</reference>
<proteinExistence type="predicted"/>
<organism evidence="2 3">
    <name type="scientific">Parastrongyloides trichosuri</name>
    <name type="common">Possum-specific nematode worm</name>
    <dbReference type="NCBI Taxonomy" id="131310"/>
    <lineage>
        <taxon>Eukaryota</taxon>
        <taxon>Metazoa</taxon>
        <taxon>Ecdysozoa</taxon>
        <taxon>Nematoda</taxon>
        <taxon>Chromadorea</taxon>
        <taxon>Rhabditida</taxon>
        <taxon>Tylenchina</taxon>
        <taxon>Panagrolaimomorpha</taxon>
        <taxon>Strongyloidoidea</taxon>
        <taxon>Strongyloididae</taxon>
        <taxon>Parastrongyloides</taxon>
    </lineage>
</organism>
<evidence type="ECO:0000313" key="3">
    <source>
        <dbReference type="WBParaSite" id="PTRK_0000881800.1"/>
    </source>
</evidence>
<dbReference type="Proteomes" id="UP000038045">
    <property type="component" value="Unplaced"/>
</dbReference>
<feature type="compositionally biased region" description="Basic residues" evidence="1">
    <location>
        <begin position="34"/>
        <end position="46"/>
    </location>
</feature>
<evidence type="ECO:0000256" key="1">
    <source>
        <dbReference type="SAM" id="MobiDB-lite"/>
    </source>
</evidence>
<feature type="region of interest" description="Disordered" evidence="1">
    <location>
        <begin position="1"/>
        <end position="65"/>
    </location>
</feature>
<protein>
    <submittedName>
        <fullName evidence="3">Uncharacterized protein</fullName>
    </submittedName>
</protein>
<evidence type="ECO:0000313" key="2">
    <source>
        <dbReference type="Proteomes" id="UP000038045"/>
    </source>
</evidence>
<dbReference type="AlphaFoldDB" id="A0A0N4ZL10"/>
<sequence length="136" mass="15714">MRRYRAEDGACLLAPQRPGDQDQADRPCPWLPRREHRRHQPGRRQRQPQDVRPVAGCGPPAPRTASRLRLHARPARDRWPYPGRRTAETDRIARCQHHRRRFCRTCLGLGRRTGATYWLPAAPAPDLRSTQHPAGL</sequence>
<accession>A0A0N4ZL10</accession>
<dbReference type="WBParaSite" id="PTRK_0000881800.1">
    <property type="protein sequence ID" value="PTRK_0000881800.1"/>
    <property type="gene ID" value="PTRK_0000881800"/>
</dbReference>
<name>A0A0N4ZL10_PARTI</name>